<feature type="chain" id="PRO_5042899497" evidence="2">
    <location>
        <begin position="20"/>
        <end position="590"/>
    </location>
</feature>
<accession>A0AAN9AFW6</accession>
<protein>
    <submittedName>
        <fullName evidence="3">Uncharacterized protein</fullName>
    </submittedName>
</protein>
<feature type="region of interest" description="Disordered" evidence="1">
    <location>
        <begin position="501"/>
        <end position="525"/>
    </location>
</feature>
<dbReference type="Proteomes" id="UP001381693">
    <property type="component" value="Unassembled WGS sequence"/>
</dbReference>
<evidence type="ECO:0000313" key="3">
    <source>
        <dbReference type="EMBL" id="KAK7085132.1"/>
    </source>
</evidence>
<evidence type="ECO:0000256" key="2">
    <source>
        <dbReference type="SAM" id="SignalP"/>
    </source>
</evidence>
<feature type="signal peptide" evidence="2">
    <location>
        <begin position="1"/>
        <end position="19"/>
    </location>
</feature>
<dbReference type="Gene3D" id="1.20.120.20">
    <property type="entry name" value="Apolipoprotein"/>
    <property type="match status" value="1"/>
</dbReference>
<feature type="compositionally biased region" description="Acidic residues" evidence="1">
    <location>
        <begin position="149"/>
        <end position="182"/>
    </location>
</feature>
<dbReference type="AlphaFoldDB" id="A0AAN9AFW6"/>
<keyword evidence="2" id="KW-0732">Signal</keyword>
<gene>
    <name evidence="3" type="ORF">SK128_019217</name>
</gene>
<comment type="caution">
    <text evidence="3">The sequence shown here is derived from an EMBL/GenBank/DDBJ whole genome shotgun (WGS) entry which is preliminary data.</text>
</comment>
<name>A0AAN9AFW6_HALRR</name>
<evidence type="ECO:0000313" key="4">
    <source>
        <dbReference type="Proteomes" id="UP001381693"/>
    </source>
</evidence>
<organism evidence="3 4">
    <name type="scientific">Halocaridina rubra</name>
    <name type="common">Hawaiian red shrimp</name>
    <dbReference type="NCBI Taxonomy" id="373956"/>
    <lineage>
        <taxon>Eukaryota</taxon>
        <taxon>Metazoa</taxon>
        <taxon>Ecdysozoa</taxon>
        <taxon>Arthropoda</taxon>
        <taxon>Crustacea</taxon>
        <taxon>Multicrustacea</taxon>
        <taxon>Malacostraca</taxon>
        <taxon>Eumalacostraca</taxon>
        <taxon>Eucarida</taxon>
        <taxon>Decapoda</taxon>
        <taxon>Pleocyemata</taxon>
        <taxon>Caridea</taxon>
        <taxon>Atyoidea</taxon>
        <taxon>Atyidae</taxon>
        <taxon>Halocaridina</taxon>
    </lineage>
</organism>
<sequence>MGLVAKVTILIALVTFCQPRIIPDSSKFPLNQFSEDELDYFDQLLAEEGGYDHPSNDLDWLVFDDNPDLLLTDDSPDGSPTYDDDPNWLPTAEDYVDEGEYPEYDSIEDSEEQGDDHPTHDPDWSVTDDDPDRSSADDDDPTWLPTSEDYIEEEEEYPEYDSIEESEEQISEDVGTDPDELWLSDHDPDWLPDDYSQEESTNNTEDADDYTSSHSLELSEDHLLHPLNDQSTKAKRQIKSNWFLQDYQDQNEGFVQIQPLQDESQDSPFNPYTGSSYDYSYVQEPGDIIQESSIQDVSQASQIPQNSQLGLINQASQANQQDIANGIEPLYPISGRDPNDIGSGVEPAEEEAESTGSSLTNWFQSGWGYVVNAADKARDKISGAVDKVQDTVSNAADKVQDAAHSVGESVARAYHNVKDRLRHLFTKFGVLVQSGAEYFILQMEKSADKVRQAEILDKLQRKLEEGSEQVTSFFTLLGHKISNWRESHGQENVDTGLITDSAEQGSESNGEEIIESSQAGDRPIPDLFQDKEVTEKLHQMVNAGLITQSDLDLLVQQQSQQDHSQNLIQIQSDSDRKRSLRALIDALKDH</sequence>
<feature type="compositionally biased region" description="Acidic residues" evidence="1">
    <location>
        <begin position="126"/>
        <end position="141"/>
    </location>
</feature>
<feature type="region of interest" description="Disordered" evidence="1">
    <location>
        <begin position="107"/>
        <end position="232"/>
    </location>
</feature>
<feature type="region of interest" description="Disordered" evidence="1">
    <location>
        <begin position="71"/>
        <end position="93"/>
    </location>
</feature>
<reference evidence="3 4" key="1">
    <citation type="submission" date="2023-11" db="EMBL/GenBank/DDBJ databases">
        <title>Halocaridina rubra genome assembly.</title>
        <authorList>
            <person name="Smith C."/>
        </authorList>
    </citation>
    <scope>NUCLEOTIDE SEQUENCE [LARGE SCALE GENOMIC DNA]</scope>
    <source>
        <strain evidence="3">EP-1</strain>
        <tissue evidence="3">Whole</tissue>
    </source>
</reference>
<dbReference type="EMBL" id="JAXCGZ010001896">
    <property type="protein sequence ID" value="KAK7085132.1"/>
    <property type="molecule type" value="Genomic_DNA"/>
</dbReference>
<keyword evidence="4" id="KW-1185">Reference proteome</keyword>
<proteinExistence type="predicted"/>
<evidence type="ECO:0000256" key="1">
    <source>
        <dbReference type="SAM" id="MobiDB-lite"/>
    </source>
</evidence>